<evidence type="ECO:0000256" key="1">
    <source>
        <dbReference type="SAM" id="MobiDB-lite"/>
    </source>
</evidence>
<comment type="caution">
    <text evidence="2">The sequence shown here is derived from an EMBL/GenBank/DDBJ whole genome shotgun (WGS) entry which is preliminary data.</text>
</comment>
<protein>
    <submittedName>
        <fullName evidence="2">Uncharacterized protein</fullName>
    </submittedName>
</protein>
<evidence type="ECO:0000313" key="2">
    <source>
        <dbReference type="EMBL" id="KAF2539440.1"/>
    </source>
</evidence>
<dbReference type="AlphaFoldDB" id="A0A8S9G0J2"/>
<gene>
    <name evidence="2" type="ORF">F2Q68_00019358</name>
</gene>
<feature type="compositionally biased region" description="Basic and acidic residues" evidence="1">
    <location>
        <begin position="16"/>
        <end position="31"/>
    </location>
</feature>
<reference evidence="2" key="1">
    <citation type="submission" date="2019-12" db="EMBL/GenBank/DDBJ databases">
        <title>Genome sequencing and annotation of Brassica cretica.</title>
        <authorList>
            <person name="Studholme D.J."/>
            <person name="Sarris P.F."/>
        </authorList>
    </citation>
    <scope>NUCLEOTIDE SEQUENCE</scope>
    <source>
        <strain evidence="2">PFS-001/15</strain>
        <tissue evidence="2">Leaf</tissue>
    </source>
</reference>
<dbReference type="Proteomes" id="UP000712281">
    <property type="component" value="Unassembled WGS sequence"/>
</dbReference>
<feature type="region of interest" description="Disordered" evidence="1">
    <location>
        <begin position="1"/>
        <end position="35"/>
    </location>
</feature>
<sequence length="129" mass="14808">MKLVKRRKESTYKLNKNGEDMLMNKEEEGKPSGDGSKIIRKWKTLDFFDDPINNMKAFTGREEDEDGELMAETQPLSRSRIAFLVFVRLACDVKGSPSLTHSSYFSSTATMFEKSGRFEGFSDQHLLIR</sequence>
<accession>A0A8S9G0J2</accession>
<organism evidence="2 3">
    <name type="scientific">Brassica cretica</name>
    <name type="common">Mustard</name>
    <dbReference type="NCBI Taxonomy" id="69181"/>
    <lineage>
        <taxon>Eukaryota</taxon>
        <taxon>Viridiplantae</taxon>
        <taxon>Streptophyta</taxon>
        <taxon>Embryophyta</taxon>
        <taxon>Tracheophyta</taxon>
        <taxon>Spermatophyta</taxon>
        <taxon>Magnoliopsida</taxon>
        <taxon>eudicotyledons</taxon>
        <taxon>Gunneridae</taxon>
        <taxon>Pentapetalae</taxon>
        <taxon>rosids</taxon>
        <taxon>malvids</taxon>
        <taxon>Brassicales</taxon>
        <taxon>Brassicaceae</taxon>
        <taxon>Brassiceae</taxon>
        <taxon>Brassica</taxon>
    </lineage>
</organism>
<proteinExistence type="predicted"/>
<evidence type="ECO:0000313" key="3">
    <source>
        <dbReference type="Proteomes" id="UP000712281"/>
    </source>
</evidence>
<name>A0A8S9G0J2_BRACR</name>
<dbReference type="EMBL" id="QGKW02002228">
    <property type="protein sequence ID" value="KAF2539440.1"/>
    <property type="molecule type" value="Genomic_DNA"/>
</dbReference>